<evidence type="ECO:0000256" key="10">
    <source>
        <dbReference type="HAMAP-Rule" id="MF_01470"/>
    </source>
</evidence>
<keyword evidence="7 10" id="KW-0238">DNA-binding</keyword>
<keyword evidence="2 10" id="KW-0479">Metal-binding</keyword>
<evidence type="ECO:0000256" key="4">
    <source>
        <dbReference type="ARBA" id="ARBA00022801"/>
    </source>
</evidence>
<evidence type="ECO:0000256" key="2">
    <source>
        <dbReference type="ARBA" id="ARBA00022723"/>
    </source>
</evidence>
<dbReference type="EC" id="3.1.-.-" evidence="10"/>
<dbReference type="GO" id="GO:0016787">
    <property type="term" value="F:hydrolase activity"/>
    <property type="evidence" value="ECO:0007669"/>
    <property type="project" value="UniProtKB-KW"/>
</dbReference>
<evidence type="ECO:0000256" key="7">
    <source>
        <dbReference type="ARBA" id="ARBA00023125"/>
    </source>
</evidence>
<evidence type="ECO:0000256" key="1">
    <source>
        <dbReference type="ARBA" id="ARBA00022722"/>
    </source>
</evidence>
<proteinExistence type="inferred from homology"/>
<organism evidence="11 12">
    <name type="scientific">Pannonibacter phragmitetus</name>
    <dbReference type="NCBI Taxonomy" id="121719"/>
    <lineage>
        <taxon>Bacteria</taxon>
        <taxon>Pseudomonadati</taxon>
        <taxon>Pseudomonadota</taxon>
        <taxon>Alphaproteobacteria</taxon>
        <taxon>Hyphomicrobiales</taxon>
        <taxon>Stappiaceae</taxon>
        <taxon>Pannonibacter</taxon>
    </lineage>
</organism>
<dbReference type="GO" id="GO:0004520">
    <property type="term" value="F:DNA endonuclease activity"/>
    <property type="evidence" value="ECO:0007669"/>
    <property type="project" value="InterPro"/>
</dbReference>
<feature type="binding site" evidence="10">
    <location>
        <position position="217"/>
    </location>
    <ligand>
        <name>Mn(2+)</name>
        <dbReference type="ChEBI" id="CHEBI:29035"/>
    </ligand>
</feature>
<dbReference type="NCBIfam" id="TIGR03639">
    <property type="entry name" value="cas1_NMENI"/>
    <property type="match status" value="1"/>
</dbReference>
<name>A0A378ZX05_9HYPH</name>
<dbReference type="InterPro" id="IPR019855">
    <property type="entry name" value="CRISPR-assoc_Cas1_NMENI"/>
</dbReference>
<accession>A0A378ZX05</accession>
<dbReference type="HAMAP" id="MF_01470">
    <property type="entry name" value="Cas1"/>
    <property type="match status" value="1"/>
</dbReference>
<dbReference type="PANTHER" id="PTHR34353:SF2">
    <property type="entry name" value="CRISPR-ASSOCIATED ENDONUCLEASE CAS1 1"/>
    <property type="match status" value="1"/>
</dbReference>
<dbReference type="EMBL" id="UGSK01000001">
    <property type="protein sequence ID" value="SUB01608.1"/>
    <property type="molecule type" value="Genomic_DNA"/>
</dbReference>
<evidence type="ECO:0000256" key="6">
    <source>
        <dbReference type="ARBA" id="ARBA00023118"/>
    </source>
</evidence>
<protein>
    <recommendedName>
        <fullName evidence="10">CRISPR-associated endonuclease Cas1</fullName>
        <ecNumber evidence="10">3.1.-.-</ecNumber>
    </recommendedName>
</protein>
<gene>
    <name evidence="10" type="primary">cas1</name>
    <name evidence="11" type="ORF">NCTC13350_02551</name>
</gene>
<dbReference type="NCBIfam" id="TIGR00287">
    <property type="entry name" value="cas1"/>
    <property type="match status" value="1"/>
</dbReference>
<dbReference type="InterPro" id="IPR050646">
    <property type="entry name" value="Cas1"/>
</dbReference>
<evidence type="ECO:0000256" key="3">
    <source>
        <dbReference type="ARBA" id="ARBA00022759"/>
    </source>
</evidence>
<dbReference type="Pfam" id="PF01867">
    <property type="entry name" value="Cas_Cas1"/>
    <property type="match status" value="1"/>
</dbReference>
<reference evidence="11 12" key="1">
    <citation type="submission" date="2018-06" db="EMBL/GenBank/DDBJ databases">
        <authorList>
            <consortium name="Pathogen Informatics"/>
            <person name="Doyle S."/>
        </authorList>
    </citation>
    <scope>NUCLEOTIDE SEQUENCE [LARGE SCALE GENOMIC DNA]</scope>
    <source>
        <strain evidence="11 12">NCTC13350</strain>
    </source>
</reference>
<dbReference type="GO" id="GO:0051607">
    <property type="term" value="P:defense response to virus"/>
    <property type="evidence" value="ECO:0007669"/>
    <property type="project" value="UniProtKB-UniRule"/>
</dbReference>
<keyword evidence="4 10" id="KW-0378">Hydrolase</keyword>
<keyword evidence="6 10" id="KW-0051">Antiviral defense</keyword>
<comment type="cofactor">
    <cofactor evidence="10">
        <name>Mg(2+)</name>
        <dbReference type="ChEBI" id="CHEBI:18420"/>
    </cofactor>
    <cofactor evidence="10">
        <name>Mn(2+)</name>
        <dbReference type="ChEBI" id="CHEBI:29035"/>
    </cofactor>
</comment>
<feature type="binding site" evidence="10">
    <location>
        <position position="202"/>
    </location>
    <ligand>
        <name>Mn(2+)</name>
        <dbReference type="ChEBI" id="CHEBI:29035"/>
    </ligand>
</feature>
<dbReference type="GO" id="GO:0046872">
    <property type="term" value="F:metal ion binding"/>
    <property type="evidence" value="ECO:0007669"/>
    <property type="project" value="UniProtKB-UniRule"/>
</dbReference>
<dbReference type="InterPro" id="IPR042206">
    <property type="entry name" value="CRISPR-assoc_Cas1_C"/>
</dbReference>
<dbReference type="Gene3D" id="1.20.120.920">
    <property type="entry name" value="CRISPR-associated endonuclease Cas1, C-terminal domain"/>
    <property type="match status" value="1"/>
</dbReference>
<keyword evidence="1 10" id="KW-0540">Nuclease</keyword>
<dbReference type="GO" id="GO:0003677">
    <property type="term" value="F:DNA binding"/>
    <property type="evidence" value="ECO:0007669"/>
    <property type="project" value="UniProtKB-KW"/>
</dbReference>
<sequence>MAWKGVHLTNPARLSLAAAQLVVSQEDGETRLAIEDIAWVIIDNHQTTLSVALLAALAEAGAVVLTSDRQHMPSAVTLPYHPHHKQAAMTELQVAAGAPLKKRLWQRIIYRKIINQAAVLESLERVGPPLTGTANRVRSGDPDNIEAQAARAYWQRLFLNFSRGDETDLRNKTLNYGYAVVRGCLARAIAATGLIPALGLHHASQANAFNLVDDLIEPFRPLVDLTVAGICQDRDTSDELTRQDRQKLGGLPLIDVVMTGGKMSLLNATEIAAQSLVQALEHGSADLLDLPKLSVCSRQ</sequence>
<comment type="subunit">
    <text evidence="9 10">Homodimer, forms a heterotetramer with a Cas2 homodimer.</text>
</comment>
<keyword evidence="5 10" id="KW-0460">Magnesium</keyword>
<comment type="function">
    <text evidence="10">CRISPR (clustered regularly interspaced short palindromic repeat), is an adaptive immune system that provides protection against mobile genetic elements (viruses, transposable elements and conjugative plasmids). CRISPR clusters contain spacers, sequences complementary to antecedent mobile elements, and target invading nucleic acids. CRISPR clusters are transcribed and processed into CRISPR RNA (crRNA). Acts as a dsDNA endonuclease. Involved in the integration of spacer DNA into the CRISPR cassette.</text>
</comment>
<keyword evidence="8 10" id="KW-0464">Manganese</keyword>
<feature type="binding site" evidence="10">
    <location>
        <position position="146"/>
    </location>
    <ligand>
        <name>Mn(2+)</name>
        <dbReference type="ChEBI" id="CHEBI:29035"/>
    </ligand>
</feature>
<dbReference type="Proteomes" id="UP000255000">
    <property type="component" value="Unassembled WGS sequence"/>
</dbReference>
<evidence type="ECO:0000256" key="9">
    <source>
        <dbReference type="ARBA" id="ARBA00038592"/>
    </source>
</evidence>
<evidence type="ECO:0000256" key="8">
    <source>
        <dbReference type="ARBA" id="ARBA00023211"/>
    </source>
</evidence>
<dbReference type="InterPro" id="IPR002729">
    <property type="entry name" value="CRISPR-assoc_Cas1"/>
</dbReference>
<dbReference type="RefSeq" id="WP_026356147.1">
    <property type="nucleotide sequence ID" value="NZ_UGSK01000001.1"/>
</dbReference>
<evidence type="ECO:0000313" key="11">
    <source>
        <dbReference type="EMBL" id="SUB01608.1"/>
    </source>
</evidence>
<dbReference type="PANTHER" id="PTHR34353">
    <property type="entry name" value="CRISPR-ASSOCIATED ENDONUCLEASE CAS1 1"/>
    <property type="match status" value="1"/>
</dbReference>
<evidence type="ECO:0000313" key="12">
    <source>
        <dbReference type="Proteomes" id="UP000255000"/>
    </source>
</evidence>
<comment type="similarity">
    <text evidence="10">Belongs to the CRISPR-associated endonuclease Cas1 family.</text>
</comment>
<dbReference type="GO" id="GO:0043571">
    <property type="term" value="P:maintenance of CRISPR repeat elements"/>
    <property type="evidence" value="ECO:0007669"/>
    <property type="project" value="UniProtKB-UniRule"/>
</dbReference>
<dbReference type="OrthoDB" id="9803119at2"/>
<keyword evidence="3 10" id="KW-0255">Endonuclease</keyword>
<evidence type="ECO:0000256" key="5">
    <source>
        <dbReference type="ARBA" id="ARBA00022842"/>
    </source>
</evidence>
<dbReference type="AlphaFoldDB" id="A0A378ZX05"/>